<dbReference type="Proteomes" id="UP000275777">
    <property type="component" value="Chromosome"/>
</dbReference>
<dbReference type="PANTHER" id="PTHR43372">
    <property type="entry name" value="FATTY-ACID AMIDE HYDROLASE"/>
    <property type="match status" value="1"/>
</dbReference>
<sequence length="67" mass="7247">MTQATLKQLSQQLAAKQVSSVELASQYLDRIEALNPQLNAIVTVDREKTLAEARAADARLAPATPMP</sequence>
<dbReference type="InterPro" id="IPR052739">
    <property type="entry name" value="FAAH2"/>
</dbReference>
<accession>A0A3S4HML0</accession>
<dbReference type="Gene3D" id="3.90.1300.10">
    <property type="entry name" value="Amidase signature (AS) domain"/>
    <property type="match status" value="1"/>
</dbReference>
<proteinExistence type="predicted"/>
<gene>
    <name evidence="1" type="ORF">NCTC9695_06299</name>
</gene>
<protein>
    <submittedName>
        <fullName evidence="1">Amidase</fullName>
    </submittedName>
</protein>
<dbReference type="InterPro" id="IPR036928">
    <property type="entry name" value="AS_sf"/>
</dbReference>
<dbReference type="EMBL" id="LR134182">
    <property type="protein sequence ID" value="VEB45767.1"/>
    <property type="molecule type" value="Genomic_DNA"/>
</dbReference>
<name>A0A3S4HML0_CHRVL</name>
<reference evidence="1 2" key="1">
    <citation type="submission" date="2018-12" db="EMBL/GenBank/DDBJ databases">
        <authorList>
            <consortium name="Pathogen Informatics"/>
        </authorList>
    </citation>
    <scope>NUCLEOTIDE SEQUENCE [LARGE SCALE GENOMIC DNA]</scope>
    <source>
        <strain evidence="1 2">NCTC9695</strain>
    </source>
</reference>
<evidence type="ECO:0000313" key="2">
    <source>
        <dbReference type="Proteomes" id="UP000275777"/>
    </source>
</evidence>
<dbReference type="PANTHER" id="PTHR43372:SF4">
    <property type="entry name" value="FATTY-ACID AMIDE HYDROLASE 2"/>
    <property type="match status" value="1"/>
</dbReference>
<organism evidence="1 2">
    <name type="scientific">Chromobacterium violaceum</name>
    <dbReference type="NCBI Taxonomy" id="536"/>
    <lineage>
        <taxon>Bacteria</taxon>
        <taxon>Pseudomonadati</taxon>
        <taxon>Pseudomonadota</taxon>
        <taxon>Betaproteobacteria</taxon>
        <taxon>Neisseriales</taxon>
        <taxon>Chromobacteriaceae</taxon>
        <taxon>Chromobacterium</taxon>
    </lineage>
</organism>
<dbReference type="AlphaFoldDB" id="A0A3S4HML0"/>
<dbReference type="SUPFAM" id="SSF75304">
    <property type="entry name" value="Amidase signature (AS) enzymes"/>
    <property type="match status" value="1"/>
</dbReference>
<evidence type="ECO:0000313" key="1">
    <source>
        <dbReference type="EMBL" id="VEB45767.1"/>
    </source>
</evidence>
<dbReference type="GO" id="GO:0012505">
    <property type="term" value="C:endomembrane system"/>
    <property type="evidence" value="ECO:0007669"/>
    <property type="project" value="TreeGrafter"/>
</dbReference>